<keyword evidence="6" id="KW-0456">Lyase</keyword>
<evidence type="ECO:0000313" key="8">
    <source>
        <dbReference type="EMBL" id="SHO60604.1"/>
    </source>
</evidence>
<dbReference type="SUPFAM" id="SSF51569">
    <property type="entry name" value="Aldolase"/>
    <property type="match status" value="1"/>
</dbReference>
<proteinExistence type="inferred from homology"/>
<dbReference type="EMBL" id="FRXO01000001">
    <property type="protein sequence ID" value="SHO60604.1"/>
    <property type="molecule type" value="Genomic_DNA"/>
</dbReference>
<accession>A0A1M7Z6X4</accession>
<dbReference type="STRING" id="1123029.SAMN02745172_00351"/>
<evidence type="ECO:0000256" key="3">
    <source>
        <dbReference type="ARBA" id="ARBA00006906"/>
    </source>
</evidence>
<dbReference type="OrthoDB" id="9805177at2"/>
<evidence type="ECO:0000256" key="4">
    <source>
        <dbReference type="ARBA" id="ARBA00011233"/>
    </source>
</evidence>
<gene>
    <name evidence="8" type="ORF">SAMN02745172_00351</name>
</gene>
<dbReference type="InterPro" id="IPR031337">
    <property type="entry name" value="KDPG/KHG_AS_1"/>
</dbReference>
<keyword evidence="7" id="KW-0119">Carbohydrate metabolism</keyword>
<dbReference type="GO" id="GO:0008675">
    <property type="term" value="F:2-dehydro-3-deoxy-phosphogluconate aldolase activity"/>
    <property type="evidence" value="ECO:0007669"/>
    <property type="project" value="UniProtKB-EC"/>
</dbReference>
<protein>
    <recommendedName>
        <fullName evidence="5">2-dehydro-3-deoxy-phosphogluconate aldolase</fullName>
        <ecNumber evidence="5">4.1.2.14</ecNumber>
    </recommendedName>
</protein>
<comment type="subunit">
    <text evidence="4">Homotrimer.</text>
</comment>
<evidence type="ECO:0000256" key="7">
    <source>
        <dbReference type="ARBA" id="ARBA00023277"/>
    </source>
</evidence>
<dbReference type="CDD" id="cd00452">
    <property type="entry name" value="KDPG_aldolase"/>
    <property type="match status" value="1"/>
</dbReference>
<dbReference type="PROSITE" id="PS00159">
    <property type="entry name" value="ALDOLASE_KDPG_KHG_1"/>
    <property type="match status" value="1"/>
</dbReference>
<dbReference type="InterPro" id="IPR013785">
    <property type="entry name" value="Aldolase_TIM"/>
</dbReference>
<dbReference type="Gene3D" id="3.20.20.70">
    <property type="entry name" value="Aldolase class I"/>
    <property type="match status" value="1"/>
</dbReference>
<comment type="pathway">
    <text evidence="2">Carbohydrate acid metabolism; 2-dehydro-3-deoxy-D-gluconate degradation; D-glyceraldehyde 3-phosphate and pyruvate from 2-dehydro-3-deoxy-D-gluconate: step 2/2.</text>
</comment>
<dbReference type="Proteomes" id="UP000186406">
    <property type="component" value="Unassembled WGS sequence"/>
</dbReference>
<organism evidence="8 9">
    <name type="scientific">Pseudoxanthobacter soli DSM 19599</name>
    <dbReference type="NCBI Taxonomy" id="1123029"/>
    <lineage>
        <taxon>Bacteria</taxon>
        <taxon>Pseudomonadati</taxon>
        <taxon>Pseudomonadota</taxon>
        <taxon>Alphaproteobacteria</taxon>
        <taxon>Hyphomicrobiales</taxon>
        <taxon>Segnochrobactraceae</taxon>
        <taxon>Pseudoxanthobacter</taxon>
    </lineage>
</organism>
<comment type="catalytic activity">
    <reaction evidence="1">
        <text>2-dehydro-3-deoxy-6-phospho-D-gluconate = D-glyceraldehyde 3-phosphate + pyruvate</text>
        <dbReference type="Rhea" id="RHEA:17089"/>
        <dbReference type="ChEBI" id="CHEBI:15361"/>
        <dbReference type="ChEBI" id="CHEBI:57569"/>
        <dbReference type="ChEBI" id="CHEBI:59776"/>
        <dbReference type="EC" id="4.1.2.14"/>
    </reaction>
</comment>
<keyword evidence="9" id="KW-1185">Reference proteome</keyword>
<dbReference type="AlphaFoldDB" id="A0A1M7Z6X4"/>
<dbReference type="PANTHER" id="PTHR30246:SF1">
    <property type="entry name" value="2-DEHYDRO-3-DEOXY-6-PHOSPHOGALACTONATE ALDOLASE-RELATED"/>
    <property type="match status" value="1"/>
</dbReference>
<comment type="similarity">
    <text evidence="3">Belongs to the KHG/KDPG aldolase family.</text>
</comment>
<evidence type="ECO:0000313" key="9">
    <source>
        <dbReference type="Proteomes" id="UP000186406"/>
    </source>
</evidence>
<dbReference type="PANTHER" id="PTHR30246">
    <property type="entry name" value="2-KETO-3-DEOXY-6-PHOSPHOGLUCONATE ALDOLASE"/>
    <property type="match status" value="1"/>
</dbReference>
<name>A0A1M7Z6X4_9HYPH</name>
<dbReference type="NCBIfam" id="NF004325">
    <property type="entry name" value="PRK05718.1"/>
    <property type="match status" value="1"/>
</dbReference>
<dbReference type="RefSeq" id="WP_073625471.1">
    <property type="nucleotide sequence ID" value="NZ_FRXO01000001.1"/>
</dbReference>
<evidence type="ECO:0000256" key="1">
    <source>
        <dbReference type="ARBA" id="ARBA00000654"/>
    </source>
</evidence>
<evidence type="ECO:0000256" key="6">
    <source>
        <dbReference type="ARBA" id="ARBA00023239"/>
    </source>
</evidence>
<evidence type="ECO:0000256" key="2">
    <source>
        <dbReference type="ARBA" id="ARBA00004736"/>
    </source>
</evidence>
<dbReference type="NCBIfam" id="TIGR01182">
    <property type="entry name" value="eda"/>
    <property type="match status" value="1"/>
</dbReference>
<reference evidence="8 9" key="1">
    <citation type="submission" date="2016-12" db="EMBL/GenBank/DDBJ databases">
        <authorList>
            <person name="Song W.-J."/>
            <person name="Kurnit D.M."/>
        </authorList>
    </citation>
    <scope>NUCLEOTIDE SEQUENCE [LARGE SCALE GENOMIC DNA]</scope>
    <source>
        <strain evidence="8 9">DSM 19599</strain>
    </source>
</reference>
<sequence length="221" mass="22361">MNVLSPAVAAPKTNAGLEPILKLAPVVPVMIIEDLKTAVPLARALVAGGLKALEITLRTPVALEAARLIAAEVEGAEVGIGTVLTAAQLEQCDAIGAKFAVSPGATARLLDAADSAATPLLPGSGTPSESMTLLERGYVFQKFFPAEPSGGAAYIGSLSSPLPAVRFCPTGGVTPEKAKAYLKLKNIICVGGSWMAPKHLIAAGDWAGITALSAEAAALGR</sequence>
<dbReference type="InterPro" id="IPR000887">
    <property type="entry name" value="Aldlse_KDPG_KHG"/>
</dbReference>
<dbReference type="EC" id="4.1.2.14" evidence="5"/>
<dbReference type="Pfam" id="PF01081">
    <property type="entry name" value="Aldolase"/>
    <property type="match status" value="1"/>
</dbReference>
<evidence type="ECO:0000256" key="5">
    <source>
        <dbReference type="ARBA" id="ARBA00013063"/>
    </source>
</evidence>